<dbReference type="InterPro" id="IPR050204">
    <property type="entry name" value="AraC_XylS_family_regulators"/>
</dbReference>
<proteinExistence type="predicted"/>
<dbReference type="InterPro" id="IPR018060">
    <property type="entry name" value="HTH_AraC"/>
</dbReference>
<gene>
    <name evidence="6" type="ORF">SMF913_25732</name>
</gene>
<dbReference type="InterPro" id="IPR035418">
    <property type="entry name" value="AraC-bd_2"/>
</dbReference>
<evidence type="ECO:0000256" key="1">
    <source>
        <dbReference type="ARBA" id="ARBA00023015"/>
    </source>
</evidence>
<dbReference type="Pfam" id="PF12833">
    <property type="entry name" value="HTH_18"/>
    <property type="match status" value="1"/>
</dbReference>
<feature type="region of interest" description="Disordered" evidence="4">
    <location>
        <begin position="324"/>
        <end position="346"/>
    </location>
</feature>
<evidence type="ECO:0000259" key="5">
    <source>
        <dbReference type="PROSITE" id="PS01124"/>
    </source>
</evidence>
<sequence length="346" mass="38684">MIETVFKTEDLPVADRVDAWREKLSRIHAPVDLVCRPGSDFRTQQRVVRLGSALVWPSVWSPQTVRRTPRLIGRSDPEMLHLSLIIKGSVGFRMGGPDALYGPYELRTNDSSRPYEILMGPRGEVVDAVSVDVPRARLPLSSDDLDRVIGRRMTGQEGVGALLAAFLTTLVDNAHSYTAADAPRLETVLLDLLAAVFANGLDAMDRLPAESRRRTLTLRIQAFIRDHLHDPGLTPTAIAAAHHISTNHLHRLFQDRETTVSGWIRQLRLERAREQLADPARSDVPVHLVAVRAGFEHHPVFTRAFRSAYGMSPRDYRRRALLQETGTDRQTTVDSASTRRRPLPGG</sequence>
<organism evidence="6 7">
    <name type="scientific">Streptomyces malaysiensis</name>
    <dbReference type="NCBI Taxonomy" id="92644"/>
    <lineage>
        <taxon>Bacteria</taxon>
        <taxon>Bacillati</taxon>
        <taxon>Actinomycetota</taxon>
        <taxon>Actinomycetes</taxon>
        <taxon>Kitasatosporales</taxon>
        <taxon>Streptomycetaceae</taxon>
        <taxon>Streptomyces</taxon>
        <taxon>Streptomyces violaceusniger group</taxon>
    </lineage>
</organism>
<dbReference type="AlphaFoldDB" id="A0A2J7YQH3"/>
<dbReference type="RefSeq" id="WP_102936088.1">
    <property type="nucleotide sequence ID" value="NZ_LJIW01000002.1"/>
</dbReference>
<dbReference type="EMBL" id="LJIW01000002">
    <property type="protein sequence ID" value="PNG90267.1"/>
    <property type="molecule type" value="Genomic_DNA"/>
</dbReference>
<keyword evidence="3" id="KW-0804">Transcription</keyword>
<dbReference type="SMART" id="SM00342">
    <property type="entry name" value="HTH_ARAC"/>
    <property type="match status" value="1"/>
</dbReference>
<keyword evidence="1" id="KW-0805">Transcription regulation</keyword>
<dbReference type="GO" id="GO:0003700">
    <property type="term" value="F:DNA-binding transcription factor activity"/>
    <property type="evidence" value="ECO:0007669"/>
    <property type="project" value="InterPro"/>
</dbReference>
<keyword evidence="7" id="KW-1185">Reference proteome</keyword>
<accession>A0A2J7YQH3</accession>
<feature type="domain" description="HTH araC/xylS-type" evidence="5">
    <location>
        <begin position="218"/>
        <end position="319"/>
    </location>
</feature>
<dbReference type="Gene3D" id="1.10.10.60">
    <property type="entry name" value="Homeodomain-like"/>
    <property type="match status" value="1"/>
</dbReference>
<evidence type="ECO:0000313" key="7">
    <source>
        <dbReference type="Proteomes" id="UP000236520"/>
    </source>
</evidence>
<dbReference type="SUPFAM" id="SSF46689">
    <property type="entry name" value="Homeodomain-like"/>
    <property type="match status" value="1"/>
</dbReference>
<evidence type="ECO:0000256" key="2">
    <source>
        <dbReference type="ARBA" id="ARBA00023125"/>
    </source>
</evidence>
<dbReference type="Pfam" id="PF14525">
    <property type="entry name" value="AraC_binding_2"/>
    <property type="match status" value="1"/>
</dbReference>
<dbReference type="PANTHER" id="PTHR46796">
    <property type="entry name" value="HTH-TYPE TRANSCRIPTIONAL ACTIVATOR RHAS-RELATED"/>
    <property type="match status" value="1"/>
</dbReference>
<dbReference type="PROSITE" id="PS01124">
    <property type="entry name" value="HTH_ARAC_FAMILY_2"/>
    <property type="match status" value="1"/>
</dbReference>
<evidence type="ECO:0000256" key="4">
    <source>
        <dbReference type="SAM" id="MobiDB-lite"/>
    </source>
</evidence>
<evidence type="ECO:0000313" key="6">
    <source>
        <dbReference type="EMBL" id="PNG90267.1"/>
    </source>
</evidence>
<dbReference type="GO" id="GO:0043565">
    <property type="term" value="F:sequence-specific DNA binding"/>
    <property type="evidence" value="ECO:0007669"/>
    <property type="project" value="InterPro"/>
</dbReference>
<name>A0A2J7YQH3_STRMQ</name>
<dbReference type="Proteomes" id="UP000236520">
    <property type="component" value="Unassembled WGS sequence"/>
</dbReference>
<evidence type="ECO:0000256" key="3">
    <source>
        <dbReference type="ARBA" id="ARBA00023163"/>
    </source>
</evidence>
<keyword evidence="2" id="KW-0238">DNA-binding</keyword>
<dbReference type="PANTHER" id="PTHR46796:SF6">
    <property type="entry name" value="ARAC SUBFAMILY"/>
    <property type="match status" value="1"/>
</dbReference>
<reference evidence="6 7" key="1">
    <citation type="submission" date="2015-09" db="EMBL/GenBank/DDBJ databases">
        <title>Genome sequence, genome mining and natural product profiling of a biocontrol bacterium Streptomyces malaysiensis F913.</title>
        <authorList>
            <person name="Xu Y."/>
            <person name="Wei J."/>
            <person name="Xie J."/>
            <person name="Li T."/>
            <person name="Zhou Z."/>
        </authorList>
    </citation>
    <scope>NUCLEOTIDE SEQUENCE [LARGE SCALE GENOMIC DNA]</scope>
    <source>
        <strain evidence="6 7">F913</strain>
    </source>
</reference>
<comment type="caution">
    <text evidence="6">The sequence shown here is derived from an EMBL/GenBank/DDBJ whole genome shotgun (WGS) entry which is preliminary data.</text>
</comment>
<protein>
    <recommendedName>
        <fullName evidence="5">HTH araC/xylS-type domain-containing protein</fullName>
    </recommendedName>
</protein>
<dbReference type="InterPro" id="IPR009057">
    <property type="entry name" value="Homeodomain-like_sf"/>
</dbReference>
<feature type="compositionally biased region" description="Polar residues" evidence="4">
    <location>
        <begin position="324"/>
        <end position="336"/>
    </location>
</feature>